<feature type="domain" description="AMP-binding enzyme C-terminal" evidence="4">
    <location>
        <begin position="496"/>
        <end position="575"/>
    </location>
</feature>
<dbReference type="PROSITE" id="PS00455">
    <property type="entry name" value="AMP_BINDING"/>
    <property type="match status" value="1"/>
</dbReference>
<accession>A0A1W0A8H3</accession>
<evidence type="ECO:0000259" key="3">
    <source>
        <dbReference type="Pfam" id="PF00501"/>
    </source>
</evidence>
<dbReference type="InterPro" id="IPR042099">
    <property type="entry name" value="ANL_N_sf"/>
</dbReference>
<dbReference type="Pfam" id="PF00501">
    <property type="entry name" value="AMP-binding"/>
    <property type="match status" value="1"/>
</dbReference>
<name>A0A1W0A8H3_9STRA</name>
<dbReference type="InterPro" id="IPR000873">
    <property type="entry name" value="AMP-dep_synth/lig_dom"/>
</dbReference>
<dbReference type="AlphaFoldDB" id="A0A1W0A8H3"/>
<feature type="domain" description="AMP-dependent synthetase/ligase" evidence="3">
    <location>
        <begin position="49"/>
        <end position="446"/>
    </location>
</feature>
<dbReference type="SUPFAM" id="SSF56801">
    <property type="entry name" value="Acetyl-CoA synthetase-like"/>
    <property type="match status" value="1"/>
</dbReference>
<comment type="caution">
    <text evidence="5">The sequence shown here is derived from an EMBL/GenBank/DDBJ whole genome shotgun (WGS) entry which is preliminary data.</text>
</comment>
<dbReference type="PANTHER" id="PTHR43201:SF5">
    <property type="entry name" value="MEDIUM-CHAIN ACYL-COA LIGASE ACSF2, MITOCHONDRIAL"/>
    <property type="match status" value="1"/>
</dbReference>
<dbReference type="Gene3D" id="3.30.300.30">
    <property type="match status" value="1"/>
</dbReference>
<keyword evidence="2" id="KW-0436">Ligase</keyword>
<evidence type="ECO:0000256" key="1">
    <source>
        <dbReference type="ARBA" id="ARBA00006432"/>
    </source>
</evidence>
<dbReference type="GO" id="GO:0006631">
    <property type="term" value="P:fatty acid metabolic process"/>
    <property type="evidence" value="ECO:0007669"/>
    <property type="project" value="TreeGrafter"/>
</dbReference>
<dbReference type="Proteomes" id="UP000243217">
    <property type="component" value="Unassembled WGS sequence"/>
</dbReference>
<proteinExistence type="inferred from homology"/>
<dbReference type="OrthoDB" id="16262at2759"/>
<dbReference type="InterPro" id="IPR045851">
    <property type="entry name" value="AMP-bd_C_sf"/>
</dbReference>
<dbReference type="FunFam" id="3.40.50.12780:FF:000003">
    <property type="entry name" value="Long-chain-fatty-acid--CoA ligase FadD"/>
    <property type="match status" value="1"/>
</dbReference>
<evidence type="ECO:0000313" key="5">
    <source>
        <dbReference type="EMBL" id="OQS06471.1"/>
    </source>
</evidence>
<evidence type="ECO:0000313" key="6">
    <source>
        <dbReference type="Proteomes" id="UP000243217"/>
    </source>
</evidence>
<dbReference type="GO" id="GO:0031956">
    <property type="term" value="F:medium-chain fatty acid-CoA ligase activity"/>
    <property type="evidence" value="ECO:0007669"/>
    <property type="project" value="TreeGrafter"/>
</dbReference>
<evidence type="ECO:0000259" key="4">
    <source>
        <dbReference type="Pfam" id="PF13193"/>
    </source>
</evidence>
<dbReference type="PANTHER" id="PTHR43201">
    <property type="entry name" value="ACYL-COA SYNTHETASE"/>
    <property type="match status" value="1"/>
</dbReference>
<reference evidence="5 6" key="1">
    <citation type="journal article" date="2014" name="Genome Biol. Evol.">
        <title>The secreted proteins of Achlya hypogyna and Thraustotheca clavata identify the ancestral oomycete secretome and reveal gene acquisitions by horizontal gene transfer.</title>
        <authorList>
            <person name="Misner I."/>
            <person name="Blouin N."/>
            <person name="Leonard G."/>
            <person name="Richards T.A."/>
            <person name="Lane C.E."/>
        </authorList>
    </citation>
    <scope>NUCLEOTIDE SEQUENCE [LARGE SCALE GENOMIC DNA]</scope>
    <source>
        <strain evidence="5 6">ATCC 34112</strain>
    </source>
</reference>
<sequence length="595" mass="66298">MLRTLRHTCFTLAPLRQVRRAPQPLWRALTTFTGPQTPPLLTCTIGEMLETQSKKHPDQLALIAIEENIRWTYKEMNEKVDEMVHAMRWMGLEKGDRFGAWLPNTGDYYLAQMACAKMGAILVNVNPAYRAHEFEFAMNLVGCKAILITPTVHGTDYISVLDHLLPELVSLDKEPLTDDSTGVKQLNLKALPELKYILHDDPTREFPGMISLGHLIKHSSTRPALALPEVSPDDVVNIQFTSGTTGSPKGAALTHRNILNNGYLAGARCGYSTKDRVCVPVPLYHCFGVVLGNLACLAHASTSVYPSKQFNEIAALHAIEKEKCTSVYGVPTMFIRMMNSPEFSLERVKTLRTGIMAGAPCPMEIMQEVLEFAPEMTIGYGMTETSPLSFQTKGDDDIEDRVGTVGGLLPFVEAKVVDVEDSTKVLGPNQPGELMVKGYHIMQGYWNQPKETAKSIEDGWMHTGDIVEMDERGYCRIVGRSKDVIIRGGENIYPREIEEVLFTHPAVANASVIGLPDKVYGEQVCAWIQLLDGVTTPVEEIEESLRAHLSEELAHFKVPKYFLFKTEFPTTITGKIQKFMMRDITVEELGLPKSI</sequence>
<dbReference type="EMBL" id="JNBS01000341">
    <property type="protein sequence ID" value="OQS06471.1"/>
    <property type="molecule type" value="Genomic_DNA"/>
</dbReference>
<dbReference type="Pfam" id="PF13193">
    <property type="entry name" value="AMP-binding_C"/>
    <property type="match status" value="1"/>
</dbReference>
<gene>
    <name evidence="5" type="ORF">THRCLA_01497</name>
</gene>
<keyword evidence="6" id="KW-1185">Reference proteome</keyword>
<organism evidence="5 6">
    <name type="scientific">Thraustotheca clavata</name>
    <dbReference type="NCBI Taxonomy" id="74557"/>
    <lineage>
        <taxon>Eukaryota</taxon>
        <taxon>Sar</taxon>
        <taxon>Stramenopiles</taxon>
        <taxon>Oomycota</taxon>
        <taxon>Saprolegniomycetes</taxon>
        <taxon>Saprolegniales</taxon>
        <taxon>Achlyaceae</taxon>
        <taxon>Thraustotheca</taxon>
    </lineage>
</organism>
<dbReference type="InterPro" id="IPR020845">
    <property type="entry name" value="AMP-binding_CS"/>
</dbReference>
<protein>
    <submittedName>
        <fullName evidence="5">AMP-binding domain protein</fullName>
    </submittedName>
</protein>
<dbReference type="STRING" id="74557.A0A1W0A8H3"/>
<comment type="similarity">
    <text evidence="1">Belongs to the ATP-dependent AMP-binding enzyme family.</text>
</comment>
<dbReference type="InterPro" id="IPR025110">
    <property type="entry name" value="AMP-bd_C"/>
</dbReference>
<dbReference type="Gene3D" id="3.40.50.12780">
    <property type="entry name" value="N-terminal domain of ligase-like"/>
    <property type="match status" value="1"/>
</dbReference>
<dbReference type="FunFam" id="3.30.300.30:FF:000008">
    <property type="entry name" value="2,3-dihydroxybenzoate-AMP ligase"/>
    <property type="match status" value="1"/>
</dbReference>
<evidence type="ECO:0000256" key="2">
    <source>
        <dbReference type="ARBA" id="ARBA00022598"/>
    </source>
</evidence>